<proteinExistence type="predicted"/>
<organism evidence="2 3">
    <name type="scientific">Rhabdobacter roseus</name>
    <dbReference type="NCBI Taxonomy" id="1655419"/>
    <lineage>
        <taxon>Bacteria</taxon>
        <taxon>Pseudomonadati</taxon>
        <taxon>Bacteroidota</taxon>
        <taxon>Cytophagia</taxon>
        <taxon>Cytophagales</taxon>
        <taxon>Cytophagaceae</taxon>
        <taxon>Rhabdobacter</taxon>
    </lineage>
</organism>
<reference evidence="2 3" key="1">
    <citation type="submission" date="2020-08" db="EMBL/GenBank/DDBJ databases">
        <title>Genomic Encyclopedia of Type Strains, Phase IV (KMG-IV): sequencing the most valuable type-strain genomes for metagenomic binning, comparative biology and taxonomic classification.</title>
        <authorList>
            <person name="Goeker M."/>
        </authorList>
    </citation>
    <scope>NUCLEOTIDE SEQUENCE [LARGE SCALE GENOMIC DNA]</scope>
    <source>
        <strain evidence="2 3">DSM 105074</strain>
    </source>
</reference>
<dbReference type="RefSeq" id="WP_184178820.1">
    <property type="nucleotide sequence ID" value="NZ_JACHGF010000013.1"/>
</dbReference>
<accession>A0A840TZX0</accession>
<comment type="caution">
    <text evidence="2">The sequence shown here is derived from an EMBL/GenBank/DDBJ whole genome shotgun (WGS) entry which is preliminary data.</text>
</comment>
<dbReference type="Proteomes" id="UP000557307">
    <property type="component" value="Unassembled WGS sequence"/>
</dbReference>
<dbReference type="InterPro" id="IPR011604">
    <property type="entry name" value="PDDEXK-like_dom_sf"/>
</dbReference>
<dbReference type="EMBL" id="JACHGF010000013">
    <property type="protein sequence ID" value="MBB5287077.1"/>
    <property type="molecule type" value="Genomic_DNA"/>
</dbReference>
<keyword evidence="3" id="KW-1185">Reference proteome</keyword>
<protein>
    <recommendedName>
        <fullName evidence="1">Putative exodeoxyribonuclease 8 PDDEXK-like domain-containing protein</fullName>
    </recommendedName>
</protein>
<dbReference type="Gene3D" id="3.90.320.10">
    <property type="match status" value="1"/>
</dbReference>
<gene>
    <name evidence="2" type="ORF">HNQ92_005239</name>
</gene>
<evidence type="ECO:0000313" key="2">
    <source>
        <dbReference type="EMBL" id="MBB5287077.1"/>
    </source>
</evidence>
<evidence type="ECO:0000313" key="3">
    <source>
        <dbReference type="Proteomes" id="UP000557307"/>
    </source>
</evidence>
<evidence type="ECO:0000259" key="1">
    <source>
        <dbReference type="Pfam" id="PF12684"/>
    </source>
</evidence>
<dbReference type="AlphaFoldDB" id="A0A840TZX0"/>
<dbReference type="InterPro" id="IPR024432">
    <property type="entry name" value="Put_RecE_PDDEXK-like_dom"/>
</dbReference>
<feature type="domain" description="Putative exodeoxyribonuclease 8 PDDEXK-like" evidence="1">
    <location>
        <begin position="54"/>
        <end position="196"/>
    </location>
</feature>
<dbReference type="Pfam" id="PF12684">
    <property type="entry name" value="DUF3799"/>
    <property type="match status" value="1"/>
</dbReference>
<sequence length="216" mass="25360">MEYRSIPRISNSDLTEFRNFLFGRPERKPVKAFAFGTALHEMILEPGKSGTNPQKVDLELVNKLATVAREDKFLEWILQYSSKEEVRLWQDLETGLALKSRLDIVYKNRLVVDIKSTSCRTREDFVASCLKYDYDRQAAFYLDSLGAEEIVKRRFMFVAIQKVKPFNIWKVEYPGNSDFINFGRRKYQSLLSEWKQREARGLCFVPSTWGTELFLE</sequence>
<name>A0A840TZX0_9BACT</name>